<reference evidence="2" key="1">
    <citation type="submission" date="2022-03" db="EMBL/GenBank/DDBJ databases">
        <title>Draft genome sequence of Aduncisulcus paluster, a free-living microaerophilic Fornicata.</title>
        <authorList>
            <person name="Yuyama I."/>
            <person name="Kume K."/>
            <person name="Tamura T."/>
            <person name="Inagaki Y."/>
            <person name="Hashimoto T."/>
        </authorList>
    </citation>
    <scope>NUCLEOTIDE SEQUENCE</scope>
    <source>
        <strain evidence="2">NY0171</strain>
    </source>
</reference>
<organism evidence="2 3">
    <name type="scientific">Aduncisulcus paluster</name>
    <dbReference type="NCBI Taxonomy" id="2918883"/>
    <lineage>
        <taxon>Eukaryota</taxon>
        <taxon>Metamonada</taxon>
        <taxon>Carpediemonas-like organisms</taxon>
        <taxon>Aduncisulcus</taxon>
    </lineage>
</organism>
<evidence type="ECO:0000313" key="3">
    <source>
        <dbReference type="Proteomes" id="UP001057375"/>
    </source>
</evidence>
<comment type="caution">
    <text evidence="2">The sequence shown here is derived from an EMBL/GenBank/DDBJ whole genome shotgun (WGS) entry which is preliminary data.</text>
</comment>
<evidence type="ECO:0000259" key="1">
    <source>
        <dbReference type="Pfam" id="PF16837"/>
    </source>
</evidence>
<dbReference type="Proteomes" id="UP001057375">
    <property type="component" value="Unassembled WGS sequence"/>
</dbReference>
<dbReference type="InterPro" id="IPR031774">
    <property type="entry name" value="SF3A3_dom"/>
</dbReference>
<accession>A0ABQ5JX71</accession>
<dbReference type="Pfam" id="PF16837">
    <property type="entry name" value="SF3A3"/>
    <property type="match status" value="1"/>
</dbReference>
<protein>
    <recommendedName>
        <fullName evidence="1">SF3A3 domain-containing protein</fullName>
    </recommendedName>
</protein>
<evidence type="ECO:0000313" key="2">
    <source>
        <dbReference type="EMBL" id="GKT20825.1"/>
    </source>
</evidence>
<proteinExistence type="predicted"/>
<keyword evidence="3" id="KW-1185">Reference proteome</keyword>
<sequence>MNRPEETVRRKLETIDRFTLALSKQEQEIETHQDMLEYSHSQFQLSKQMKIYRDSISSVLHTDKIGQDLGETVEDGIELFYSSLSRDYTKKDLEDSKLSIIGEMPSKIHDYTISVPKANLDFPIPSFSREESKGRYLDLNDLFTEFNTLKHIICADKILKNAVTEQLDARIERVKSKSSFHFSVHNEALINSKKILSSEKMSLFTFSSYFYRIDWLLPILNLGNISNLRKKSKQSKKSDQISLSPLEETILNTYPDLIESSFKAVHSLCLYLLSFSLKLHPKLSICQEVLEKWVIIHHREIESQRKEEEEAKGLTSSSSSFSHPSLFFPSFCPFCDRQFKSYTLFSHHLSGKKCVKCREKIKSE</sequence>
<feature type="domain" description="SF3A3" evidence="1">
    <location>
        <begin position="126"/>
        <end position="150"/>
    </location>
</feature>
<name>A0ABQ5JX71_9EUKA</name>
<feature type="non-terminal residue" evidence="2">
    <location>
        <position position="364"/>
    </location>
</feature>
<gene>
    <name evidence="2" type="ORF">ADUPG1_011766</name>
</gene>
<dbReference type="EMBL" id="BQXS01012270">
    <property type="protein sequence ID" value="GKT20825.1"/>
    <property type="molecule type" value="Genomic_DNA"/>
</dbReference>